<dbReference type="EMBL" id="CAEZXX010000079">
    <property type="protein sequence ID" value="CAB4712462.1"/>
    <property type="molecule type" value="Genomic_DNA"/>
</dbReference>
<evidence type="ECO:0000313" key="1">
    <source>
        <dbReference type="EMBL" id="CAB4712462.1"/>
    </source>
</evidence>
<name>A0A6J6QP35_9ZZZZ</name>
<organism evidence="1">
    <name type="scientific">freshwater metagenome</name>
    <dbReference type="NCBI Taxonomy" id="449393"/>
    <lineage>
        <taxon>unclassified sequences</taxon>
        <taxon>metagenomes</taxon>
        <taxon>ecological metagenomes</taxon>
    </lineage>
</organism>
<dbReference type="AlphaFoldDB" id="A0A6J6QP35"/>
<accession>A0A6J6QP35</accession>
<sequence length="218" mass="25307">MSTINDETLRVRLSTDRLASYLTATSNHLPSALRLYEWNCSVSAALFELLGHVEITVRNALHDQLTSWCAEKGVSGHWFDNGHGLLLPPAMSDIEKAKQRLIRADKPIKPSAVVSELNFGFWRFLLTKRYRTTLWPAIGHRAFPNLGSRDPTTFFQRVQRLHDLRNRIAHHEPVHWRHLDRDFTDCLMAIRSVCEDTERWARDLSRVDYVLSQRPKHS</sequence>
<reference evidence="1" key="1">
    <citation type="submission" date="2020-05" db="EMBL/GenBank/DDBJ databases">
        <authorList>
            <person name="Chiriac C."/>
            <person name="Salcher M."/>
            <person name="Ghai R."/>
            <person name="Kavagutti S V."/>
        </authorList>
    </citation>
    <scope>NUCLEOTIDE SEQUENCE</scope>
</reference>
<proteinExistence type="predicted"/>
<protein>
    <submittedName>
        <fullName evidence="1">Unannotated protein</fullName>
    </submittedName>
</protein>
<gene>
    <name evidence="1" type="ORF">UFOPK2602_01239</name>
</gene>